<evidence type="ECO:0000256" key="1">
    <source>
        <dbReference type="SAM" id="MobiDB-lite"/>
    </source>
</evidence>
<feature type="region of interest" description="Disordered" evidence="1">
    <location>
        <begin position="441"/>
        <end position="466"/>
    </location>
</feature>
<sequence length="545" mass="60416">MQLNQAEIQQLQSNQLSHMARSLYILYLQPLARKQEIIIDLAALSPILTSYSSIAPCYPDLRLIEGTLDELERHHLIARVQQGHPWQNATVYLPLFAQSLKQLPDRPFPLYLGWQPGPNFRQVALNAGLLDFNYSDNELLEFVDYWINRGEQRNQYGWERLFVRRLIRLNTAAVSSPRYNKRPRYDDLAPNSHKDGSNQDASGLTKHGHTRAKQSHMSPLSRASNHRHLANQANSWQELTLPAHLDQAQLQPAAPYLAPAQESPAAITAALPAALPTADNSATAPQTSFPFPEEIPWENDYNYAPSTDNAAPYTQQHPNMAQLPATATEAYGAEVQSGYSNGGGLSVYNPENNAPIRYERAAAQPTAYRERRPTFSSIFTGKDEFEYIARGYSDPALHGAKDATIAGVLPASTALNYTDPQISRARAEESKQNAAYSGRLPQQTAPNFNASHTSPQSPQVSAHKDEHAGDRISMAFGRMPLPQWVTTTKMPSPSSTEATTDTEPSQRPPQNSAAQAQTAQSPEPAEETANDAQQQHAEQECQNNH</sequence>
<name>A0A9D1WER3_9GAMM</name>
<dbReference type="InterPro" id="IPR040480">
    <property type="entry name" value="DnaT_DNA_bind"/>
</dbReference>
<evidence type="ECO:0000313" key="4">
    <source>
        <dbReference type="Proteomes" id="UP000886829"/>
    </source>
</evidence>
<feature type="domain" description="DnaT DNA-binding" evidence="2">
    <location>
        <begin position="108"/>
        <end position="168"/>
    </location>
</feature>
<evidence type="ECO:0000259" key="2">
    <source>
        <dbReference type="Pfam" id="PF17948"/>
    </source>
</evidence>
<feature type="compositionally biased region" description="Polar residues" evidence="1">
    <location>
        <begin position="441"/>
        <end position="460"/>
    </location>
</feature>
<reference evidence="3" key="1">
    <citation type="journal article" date="2021" name="PeerJ">
        <title>Extensive microbial diversity within the chicken gut microbiome revealed by metagenomics and culture.</title>
        <authorList>
            <person name="Gilroy R."/>
            <person name="Ravi A."/>
            <person name="Getino M."/>
            <person name="Pursley I."/>
            <person name="Horton D.L."/>
            <person name="Alikhan N.F."/>
            <person name="Baker D."/>
            <person name="Gharbi K."/>
            <person name="Hall N."/>
            <person name="Watson M."/>
            <person name="Adriaenssens E.M."/>
            <person name="Foster-Nyarko E."/>
            <person name="Jarju S."/>
            <person name="Secka A."/>
            <person name="Antonio M."/>
            <person name="Oren A."/>
            <person name="Chaudhuri R.R."/>
            <person name="La Ragione R."/>
            <person name="Hildebrand F."/>
            <person name="Pallen M.J."/>
        </authorList>
    </citation>
    <scope>NUCLEOTIDE SEQUENCE</scope>
    <source>
        <strain evidence="3">USASDec5-558</strain>
    </source>
</reference>
<feature type="compositionally biased region" description="Polar residues" evidence="1">
    <location>
        <begin position="484"/>
        <end position="505"/>
    </location>
</feature>
<feature type="compositionally biased region" description="Low complexity" evidence="1">
    <location>
        <begin position="508"/>
        <end position="523"/>
    </location>
</feature>
<accession>A0A9D1WER3</accession>
<gene>
    <name evidence="3" type="ORF">H9850_09365</name>
</gene>
<reference evidence="3" key="2">
    <citation type="submission" date="2021-04" db="EMBL/GenBank/DDBJ databases">
        <authorList>
            <person name="Gilroy R."/>
        </authorList>
    </citation>
    <scope>NUCLEOTIDE SEQUENCE</scope>
    <source>
        <strain evidence="3">USASDec5-558</strain>
    </source>
</reference>
<proteinExistence type="predicted"/>
<feature type="compositionally biased region" description="Basic and acidic residues" evidence="1">
    <location>
        <begin position="183"/>
        <end position="197"/>
    </location>
</feature>
<protein>
    <recommendedName>
        <fullName evidence="2">DnaT DNA-binding domain-containing protein</fullName>
    </recommendedName>
</protein>
<dbReference type="Gene3D" id="1.10.8.1180">
    <property type="match status" value="1"/>
</dbReference>
<evidence type="ECO:0000313" key="3">
    <source>
        <dbReference type="EMBL" id="HIX57660.1"/>
    </source>
</evidence>
<feature type="region of interest" description="Disordered" evidence="1">
    <location>
        <begin position="179"/>
        <end position="226"/>
    </location>
</feature>
<dbReference type="AlphaFoldDB" id="A0A9D1WER3"/>
<dbReference type="Pfam" id="PF17948">
    <property type="entry name" value="DnaT"/>
    <property type="match status" value="1"/>
</dbReference>
<dbReference type="EMBL" id="DXEV01000184">
    <property type="protein sequence ID" value="HIX57660.1"/>
    <property type="molecule type" value="Genomic_DNA"/>
</dbReference>
<feature type="region of interest" description="Disordered" evidence="1">
    <location>
        <begin position="484"/>
        <end position="545"/>
    </location>
</feature>
<comment type="caution">
    <text evidence="3">The sequence shown here is derived from an EMBL/GenBank/DDBJ whole genome shotgun (WGS) entry which is preliminary data.</text>
</comment>
<organism evidence="3 4">
    <name type="scientific">Candidatus Anaerobiospirillum pullistercoris</name>
    <dbReference type="NCBI Taxonomy" id="2838452"/>
    <lineage>
        <taxon>Bacteria</taxon>
        <taxon>Pseudomonadati</taxon>
        <taxon>Pseudomonadota</taxon>
        <taxon>Gammaproteobacteria</taxon>
        <taxon>Aeromonadales</taxon>
        <taxon>Succinivibrionaceae</taxon>
        <taxon>Anaerobiospirillum</taxon>
    </lineage>
</organism>
<dbReference type="Proteomes" id="UP000886829">
    <property type="component" value="Unassembled WGS sequence"/>
</dbReference>
<feature type="compositionally biased region" description="Polar residues" evidence="1">
    <location>
        <begin position="530"/>
        <end position="545"/>
    </location>
</feature>